<dbReference type="GO" id="GO:0016740">
    <property type="term" value="F:transferase activity"/>
    <property type="evidence" value="ECO:0007669"/>
    <property type="project" value="UniProtKB-KW"/>
</dbReference>
<gene>
    <name evidence="1" type="ORF">D1639_05380</name>
</gene>
<accession>A0A7C9NSL9</accession>
<protein>
    <submittedName>
        <fullName evidence="1">Nucleotidyl transferase AbiEii/AbiGii toxin family protein</fullName>
    </submittedName>
</protein>
<reference evidence="1" key="1">
    <citation type="submission" date="2018-08" db="EMBL/GenBank/DDBJ databases">
        <title>Murine metabolic-syndrome-specific gut microbial biobank.</title>
        <authorList>
            <person name="Liu C."/>
        </authorList>
    </citation>
    <scope>NUCLEOTIDE SEQUENCE [LARGE SCALE GENOMIC DNA]</scope>
    <source>
        <strain evidence="1">Z82</strain>
    </source>
</reference>
<dbReference type="InterPro" id="IPR014942">
    <property type="entry name" value="AbiEii"/>
</dbReference>
<dbReference type="EMBL" id="QWKH01000029">
    <property type="protein sequence ID" value="NBI34469.1"/>
    <property type="molecule type" value="Genomic_DNA"/>
</dbReference>
<evidence type="ECO:0000313" key="1">
    <source>
        <dbReference type="EMBL" id="NBI34469.1"/>
    </source>
</evidence>
<sequence length="333" mass="38208">MREFATMPQQDRADALVIAAREKGMHPAIVEKDFWVCWTLDYLFSESAFRDSFAFKGGTSLSKGFDLIERFSEDIDLIFDWRLLGYEAEEPWEKRSNTKQDAFVSQINDSAGTFLRESLLPEMRAYLAEQKISGASLRIDEDDPQTLRFFYPQSFSDDSILQEIRLETGALAAWTPTTVARITPYIAEAFPEAFPQSDTSVLTVAPERTFWEKATILHKEAFRTNGRFPSRYSRHYYDLYKLTHSNVKDKALGDTGLLKSVVDFKMTFWRSNAARYDLCVPGSMKLMPPKESMPLVEQDYVSMQNMIFGAVPDFGELMSSISQLQSEINNSRR</sequence>
<proteinExistence type="predicted"/>
<dbReference type="AlphaFoldDB" id="A0A7C9NSL9"/>
<keyword evidence="1" id="KW-0808">Transferase</keyword>
<organism evidence="1">
    <name type="scientific">Muribaculaceae bacterium Z82</name>
    <dbReference type="NCBI Taxonomy" id="2304548"/>
    <lineage>
        <taxon>Bacteria</taxon>
        <taxon>Pseudomonadati</taxon>
        <taxon>Bacteroidota</taxon>
        <taxon>Bacteroidia</taxon>
        <taxon>Bacteroidales</taxon>
        <taxon>Muribaculaceae</taxon>
    </lineage>
</organism>
<dbReference type="Pfam" id="PF08843">
    <property type="entry name" value="AbiEii"/>
    <property type="match status" value="1"/>
</dbReference>
<dbReference type="Gene3D" id="3.10.450.620">
    <property type="entry name" value="JHP933, nucleotidyltransferase-like core domain"/>
    <property type="match status" value="1"/>
</dbReference>
<comment type="caution">
    <text evidence="1">The sequence shown here is derived from an EMBL/GenBank/DDBJ whole genome shotgun (WGS) entry which is preliminary data.</text>
</comment>
<name>A0A7C9NSL9_9BACT</name>